<dbReference type="InParanoid" id="A0A3N0V4W7"/>
<dbReference type="AlphaFoldDB" id="A0A3N0V4W7"/>
<proteinExistence type="predicted"/>
<accession>A0A3N0V4W7</accession>
<organism evidence="2 3">
    <name type="scientific">Stagnimonas aquatica</name>
    <dbReference type="NCBI Taxonomy" id="2689987"/>
    <lineage>
        <taxon>Bacteria</taxon>
        <taxon>Pseudomonadati</taxon>
        <taxon>Pseudomonadota</taxon>
        <taxon>Gammaproteobacteria</taxon>
        <taxon>Nevskiales</taxon>
        <taxon>Nevskiaceae</taxon>
        <taxon>Stagnimonas</taxon>
    </lineage>
</organism>
<protein>
    <submittedName>
        <fullName evidence="2">Metalloenzyme</fullName>
    </submittedName>
</protein>
<dbReference type="Proteomes" id="UP000282106">
    <property type="component" value="Unassembled WGS sequence"/>
</dbReference>
<comment type="caution">
    <text evidence="2">The sequence shown here is derived from an EMBL/GenBank/DDBJ whole genome shotgun (WGS) entry which is preliminary data.</text>
</comment>
<sequence>MSNNLVFIVMDSCRYDSYARAKRSNMDAIGVGERRYSYASWTSPSHYTYLMGMVPHQSPQGVFASEVYKKEFAQWVDRLGIDDLSFKSFVPQLSLPYVLQQQGYRTCAKVSLPVLNPLSHLNRHFDDYKLMANHNDFAGMIKEIEFDADEPSFYFLNLGETHYPYMLDPKSLPHISGVHGVFKRMDDELGRETSDRFFDDEQMRELHSQQVRTVEHVDTVLEGLIEKAPVGTHFIITADHGECFGEGGYFGHGPIVHEKVMEVPFLEGRKR</sequence>
<dbReference type="InterPro" id="IPR000917">
    <property type="entry name" value="Sulfatase_N"/>
</dbReference>
<feature type="domain" description="Sulfatase N-terminal" evidence="1">
    <location>
        <begin position="4"/>
        <end position="265"/>
    </location>
</feature>
<name>A0A3N0V4W7_9GAMM</name>
<dbReference type="Pfam" id="PF00884">
    <property type="entry name" value="Sulfatase"/>
    <property type="match status" value="1"/>
</dbReference>
<dbReference type="SUPFAM" id="SSF53649">
    <property type="entry name" value="Alkaline phosphatase-like"/>
    <property type="match status" value="1"/>
</dbReference>
<evidence type="ECO:0000313" key="2">
    <source>
        <dbReference type="EMBL" id="ROH87809.1"/>
    </source>
</evidence>
<evidence type="ECO:0000313" key="3">
    <source>
        <dbReference type="Proteomes" id="UP000282106"/>
    </source>
</evidence>
<evidence type="ECO:0000259" key="1">
    <source>
        <dbReference type="Pfam" id="PF00884"/>
    </source>
</evidence>
<keyword evidence="3" id="KW-1185">Reference proteome</keyword>
<reference evidence="2 3" key="1">
    <citation type="submission" date="2018-10" db="EMBL/GenBank/DDBJ databases">
        <authorList>
            <person name="Chen W.-M."/>
        </authorList>
    </citation>
    <scope>NUCLEOTIDE SEQUENCE [LARGE SCALE GENOMIC DNA]</scope>
    <source>
        <strain evidence="2 3">THS-13</strain>
    </source>
</reference>
<dbReference type="Gene3D" id="3.40.720.10">
    <property type="entry name" value="Alkaline Phosphatase, subunit A"/>
    <property type="match status" value="1"/>
</dbReference>
<dbReference type="EMBL" id="RJVO01000007">
    <property type="protein sequence ID" value="ROH87809.1"/>
    <property type="molecule type" value="Genomic_DNA"/>
</dbReference>
<gene>
    <name evidence="2" type="ORF">ED208_13935</name>
</gene>
<dbReference type="RefSeq" id="WP_123212533.1">
    <property type="nucleotide sequence ID" value="NZ_RJVO01000007.1"/>
</dbReference>
<dbReference type="InterPro" id="IPR017850">
    <property type="entry name" value="Alkaline_phosphatase_core_sf"/>
</dbReference>